<keyword evidence="3" id="KW-1185">Reference proteome</keyword>
<proteinExistence type="predicted"/>
<reference evidence="2 3" key="1">
    <citation type="submission" date="2022-10" db="EMBL/GenBank/DDBJ databases">
        <title>Luteolibacter arcticus strain CCTCC AB 2014275, whole genome shotgun sequencing project.</title>
        <authorList>
            <person name="Zhao G."/>
            <person name="Shen L."/>
        </authorList>
    </citation>
    <scope>NUCLEOTIDE SEQUENCE [LARGE SCALE GENOMIC DNA]</scope>
    <source>
        <strain evidence="2 3">CCTCC AB 2014275</strain>
    </source>
</reference>
<sequence>MKPTGRTRLCVKRRVAVAVLLACTAFSNVASAQGTAKPAKLPGAKQIGLSCAFYANVPALTKISGIQIVDDTRASRAWVASIYGLRRGDFEFRSAFDKQVFFELFGIASEGGRRDYGDFAKKTLLPEAERLITEVFEPALDRGDYISLRALGPFGGPHNVLLLGHANGKYQIHDPTTGTIRATGRTGLAARILSESKRGTKVKKRYFSAYHLVTVRGAPGFKGNPLRLAQLPEFLSLRFADAQRKALEEKLVVGDRVDPTDVEQIARSLPSIDFAVITRTSGKETKLVSAIDRELPAKSLQGVVNLAKLSINSYQIGARDLLPVWWIDGRACVVTGYAKAWEPGGEASVTWFTQANFQTIRLSEALEKLKASGSLIGYVEVPREGKMEQPISIEESR</sequence>
<comment type="caution">
    <text evidence="2">The sequence shown here is derived from an EMBL/GenBank/DDBJ whole genome shotgun (WGS) entry which is preliminary data.</text>
</comment>
<evidence type="ECO:0000313" key="2">
    <source>
        <dbReference type="EMBL" id="MCW1921473.1"/>
    </source>
</evidence>
<gene>
    <name evidence="2" type="ORF">OKA05_02845</name>
</gene>
<feature type="chain" id="PRO_5045799724" evidence="1">
    <location>
        <begin position="33"/>
        <end position="397"/>
    </location>
</feature>
<name>A0ABT3GCV3_9BACT</name>
<dbReference type="RefSeq" id="WP_264485582.1">
    <property type="nucleotide sequence ID" value="NZ_JAPDDT010000001.1"/>
</dbReference>
<protein>
    <submittedName>
        <fullName evidence="2">Uncharacterized protein</fullName>
    </submittedName>
</protein>
<feature type="signal peptide" evidence="1">
    <location>
        <begin position="1"/>
        <end position="32"/>
    </location>
</feature>
<accession>A0ABT3GCV3</accession>
<dbReference type="EMBL" id="JAPDDT010000001">
    <property type="protein sequence ID" value="MCW1921473.1"/>
    <property type="molecule type" value="Genomic_DNA"/>
</dbReference>
<dbReference type="Proteomes" id="UP001320876">
    <property type="component" value="Unassembled WGS sequence"/>
</dbReference>
<keyword evidence="1" id="KW-0732">Signal</keyword>
<evidence type="ECO:0000256" key="1">
    <source>
        <dbReference type="SAM" id="SignalP"/>
    </source>
</evidence>
<organism evidence="2 3">
    <name type="scientific">Luteolibacter arcticus</name>
    <dbReference type="NCBI Taxonomy" id="1581411"/>
    <lineage>
        <taxon>Bacteria</taxon>
        <taxon>Pseudomonadati</taxon>
        <taxon>Verrucomicrobiota</taxon>
        <taxon>Verrucomicrobiia</taxon>
        <taxon>Verrucomicrobiales</taxon>
        <taxon>Verrucomicrobiaceae</taxon>
        <taxon>Luteolibacter</taxon>
    </lineage>
</organism>
<evidence type="ECO:0000313" key="3">
    <source>
        <dbReference type="Proteomes" id="UP001320876"/>
    </source>
</evidence>